<evidence type="ECO:0000313" key="4">
    <source>
        <dbReference type="Proteomes" id="UP000053611"/>
    </source>
</evidence>
<dbReference type="AlphaFoldDB" id="A0A0J0XVL1"/>
<sequence length="80" mass="9027">MAPPLSTDAKRLRTVVIAFPVLVVTSAILYRRAFMGEEQRRIPRPQEVLRPEAGQDSILHHGKALGGAPWVRQGDEEQRR</sequence>
<accession>A0A0J0XVL1</accession>
<dbReference type="Proteomes" id="UP000053611">
    <property type="component" value="Unassembled WGS sequence"/>
</dbReference>
<protein>
    <submittedName>
        <fullName evidence="3">Uncharacterized protein</fullName>
    </submittedName>
</protein>
<keyword evidence="2" id="KW-1133">Transmembrane helix</keyword>
<evidence type="ECO:0000256" key="2">
    <source>
        <dbReference type="SAM" id="Phobius"/>
    </source>
</evidence>
<evidence type="ECO:0000256" key="1">
    <source>
        <dbReference type="SAM" id="MobiDB-lite"/>
    </source>
</evidence>
<feature type="transmembrane region" description="Helical" evidence="2">
    <location>
        <begin position="12"/>
        <end position="30"/>
    </location>
</feature>
<reference evidence="3 4" key="1">
    <citation type="submission" date="2015-03" db="EMBL/GenBank/DDBJ databases">
        <title>Genomics and transcriptomics of the oil-accumulating basidiomycete yeast T. oleaginosus allow insights into substrate utilization and the diverse evolutionary trajectories of mating systems in fungi.</title>
        <authorList>
            <consortium name="DOE Joint Genome Institute"/>
            <person name="Kourist R."/>
            <person name="Kracht O."/>
            <person name="Bracharz F."/>
            <person name="Lipzen A."/>
            <person name="Nolan M."/>
            <person name="Ohm R."/>
            <person name="Grigoriev I."/>
            <person name="Sun S."/>
            <person name="Heitman J."/>
            <person name="Bruck T."/>
            <person name="Nowrousian M."/>
        </authorList>
    </citation>
    <scope>NUCLEOTIDE SEQUENCE [LARGE SCALE GENOMIC DNA]</scope>
    <source>
        <strain evidence="3 4">IBC0246</strain>
    </source>
</reference>
<evidence type="ECO:0000313" key="3">
    <source>
        <dbReference type="EMBL" id="KLT45101.1"/>
    </source>
</evidence>
<name>A0A0J0XVL1_9TREE</name>
<keyword evidence="2" id="KW-0472">Membrane</keyword>
<proteinExistence type="predicted"/>
<dbReference type="EMBL" id="KQ087183">
    <property type="protein sequence ID" value="KLT45101.1"/>
    <property type="molecule type" value="Genomic_DNA"/>
</dbReference>
<feature type="region of interest" description="Disordered" evidence="1">
    <location>
        <begin position="41"/>
        <end position="80"/>
    </location>
</feature>
<dbReference type="RefSeq" id="XP_018281592.1">
    <property type="nucleotide sequence ID" value="XM_018422186.1"/>
</dbReference>
<dbReference type="STRING" id="879819.A0A0J0XVL1"/>
<keyword evidence="4" id="KW-1185">Reference proteome</keyword>
<dbReference type="OrthoDB" id="3784821at2759"/>
<dbReference type="GeneID" id="28982789"/>
<gene>
    <name evidence="3" type="ORF">CC85DRAFT_283015</name>
</gene>
<organism evidence="3 4">
    <name type="scientific">Cutaneotrichosporon oleaginosum</name>
    <dbReference type="NCBI Taxonomy" id="879819"/>
    <lineage>
        <taxon>Eukaryota</taxon>
        <taxon>Fungi</taxon>
        <taxon>Dikarya</taxon>
        <taxon>Basidiomycota</taxon>
        <taxon>Agaricomycotina</taxon>
        <taxon>Tremellomycetes</taxon>
        <taxon>Trichosporonales</taxon>
        <taxon>Trichosporonaceae</taxon>
        <taxon>Cutaneotrichosporon</taxon>
    </lineage>
</organism>
<keyword evidence="2" id="KW-0812">Transmembrane</keyword>